<dbReference type="AlphaFoldDB" id="A0A645CS35"/>
<accession>A0A645CS35</accession>
<sequence length="118" mass="13617">MPCGKFFFKRVIPYKDQGYGKACPFKYCISRKGGGYGYKFYVSDILRIEPINYFFDAGKRVRISSQGFIRIYNFPVRVLYKHCIGVSASSINPKAVMHNENGSFLFVFDLLQSDLQLQ</sequence>
<evidence type="ECO:0000313" key="1">
    <source>
        <dbReference type="EMBL" id="MPM79678.1"/>
    </source>
</evidence>
<comment type="caution">
    <text evidence="1">The sequence shown here is derived from an EMBL/GenBank/DDBJ whole genome shotgun (WGS) entry which is preliminary data.</text>
</comment>
<gene>
    <name evidence="1" type="ORF">SDC9_126717</name>
</gene>
<protein>
    <submittedName>
        <fullName evidence="1">Uncharacterized protein</fullName>
    </submittedName>
</protein>
<name>A0A645CS35_9ZZZZ</name>
<organism evidence="1">
    <name type="scientific">bioreactor metagenome</name>
    <dbReference type="NCBI Taxonomy" id="1076179"/>
    <lineage>
        <taxon>unclassified sequences</taxon>
        <taxon>metagenomes</taxon>
        <taxon>ecological metagenomes</taxon>
    </lineage>
</organism>
<proteinExistence type="predicted"/>
<reference evidence="1" key="1">
    <citation type="submission" date="2019-08" db="EMBL/GenBank/DDBJ databases">
        <authorList>
            <person name="Kucharzyk K."/>
            <person name="Murdoch R.W."/>
            <person name="Higgins S."/>
            <person name="Loffler F."/>
        </authorList>
    </citation>
    <scope>NUCLEOTIDE SEQUENCE</scope>
</reference>
<dbReference type="EMBL" id="VSSQ01029519">
    <property type="protein sequence ID" value="MPM79678.1"/>
    <property type="molecule type" value="Genomic_DNA"/>
</dbReference>